<feature type="transmembrane region" description="Helical" evidence="7">
    <location>
        <begin position="146"/>
        <end position="167"/>
    </location>
</feature>
<evidence type="ECO:0000256" key="2">
    <source>
        <dbReference type="ARBA" id="ARBA00022475"/>
    </source>
</evidence>
<comment type="subcellular location">
    <subcellularLocation>
        <location evidence="1">Cell membrane</location>
        <topology evidence="1">Multi-pass membrane protein</topology>
    </subcellularLocation>
</comment>
<evidence type="ECO:0000256" key="3">
    <source>
        <dbReference type="ARBA" id="ARBA00022692"/>
    </source>
</evidence>
<evidence type="ECO:0000256" key="4">
    <source>
        <dbReference type="ARBA" id="ARBA00022989"/>
    </source>
</evidence>
<gene>
    <name evidence="8" type="ORF">GCM10010302_70990</name>
</gene>
<feature type="transmembrane region" description="Helical" evidence="7">
    <location>
        <begin position="308"/>
        <end position="333"/>
    </location>
</feature>
<evidence type="ECO:0000256" key="5">
    <source>
        <dbReference type="ARBA" id="ARBA00023136"/>
    </source>
</evidence>
<proteinExistence type="predicted"/>
<protein>
    <submittedName>
        <fullName evidence="8">APC family permease</fullName>
    </submittedName>
</protein>
<dbReference type="Gene3D" id="1.20.1740.10">
    <property type="entry name" value="Amino acid/polyamine transporter I"/>
    <property type="match status" value="1"/>
</dbReference>
<feature type="transmembrane region" description="Helical" evidence="7">
    <location>
        <begin position="29"/>
        <end position="47"/>
    </location>
</feature>
<evidence type="ECO:0000313" key="9">
    <source>
        <dbReference type="Proteomes" id="UP001501867"/>
    </source>
</evidence>
<name>A0ABN0W028_9ACTN</name>
<keyword evidence="2" id="KW-1003">Cell membrane</keyword>
<dbReference type="Proteomes" id="UP001501867">
    <property type="component" value="Unassembled WGS sequence"/>
</dbReference>
<feature type="transmembrane region" description="Helical" evidence="7">
    <location>
        <begin position="429"/>
        <end position="449"/>
    </location>
</feature>
<dbReference type="Pfam" id="PF13520">
    <property type="entry name" value="AA_permease_2"/>
    <property type="match status" value="1"/>
</dbReference>
<dbReference type="InterPro" id="IPR050367">
    <property type="entry name" value="APC_superfamily"/>
</dbReference>
<feature type="transmembrane region" description="Helical" evidence="7">
    <location>
        <begin position="174"/>
        <end position="195"/>
    </location>
</feature>
<feature type="compositionally biased region" description="Pro residues" evidence="6">
    <location>
        <begin position="7"/>
        <end position="19"/>
    </location>
</feature>
<keyword evidence="9" id="KW-1185">Reference proteome</keyword>
<feature type="region of interest" description="Disordered" evidence="6">
    <location>
        <begin position="1"/>
        <end position="21"/>
    </location>
</feature>
<evidence type="ECO:0000256" key="7">
    <source>
        <dbReference type="SAM" id="Phobius"/>
    </source>
</evidence>
<dbReference type="InterPro" id="IPR002293">
    <property type="entry name" value="AA/rel_permease1"/>
</dbReference>
<feature type="transmembrane region" description="Helical" evidence="7">
    <location>
        <begin position="252"/>
        <end position="272"/>
    </location>
</feature>
<dbReference type="EMBL" id="BAAABV010000030">
    <property type="protein sequence ID" value="GAA0321620.1"/>
    <property type="molecule type" value="Genomic_DNA"/>
</dbReference>
<feature type="transmembrane region" description="Helical" evidence="7">
    <location>
        <begin position="67"/>
        <end position="85"/>
    </location>
</feature>
<evidence type="ECO:0000256" key="1">
    <source>
        <dbReference type="ARBA" id="ARBA00004651"/>
    </source>
</evidence>
<feature type="transmembrane region" description="Helical" evidence="7">
    <location>
        <begin position="461"/>
        <end position="480"/>
    </location>
</feature>
<keyword evidence="4 7" id="KW-1133">Transmembrane helix</keyword>
<feature type="transmembrane region" description="Helical" evidence="7">
    <location>
        <begin position="106"/>
        <end position="134"/>
    </location>
</feature>
<reference evidence="8 9" key="1">
    <citation type="journal article" date="2019" name="Int. J. Syst. Evol. Microbiol.">
        <title>The Global Catalogue of Microorganisms (GCM) 10K type strain sequencing project: providing services to taxonomists for standard genome sequencing and annotation.</title>
        <authorList>
            <consortium name="The Broad Institute Genomics Platform"/>
            <consortium name="The Broad Institute Genome Sequencing Center for Infectious Disease"/>
            <person name="Wu L."/>
            <person name="Ma J."/>
        </authorList>
    </citation>
    <scope>NUCLEOTIDE SEQUENCE [LARGE SCALE GENOMIC DNA]</scope>
    <source>
        <strain evidence="8 9">JCM 4505</strain>
    </source>
</reference>
<feature type="transmembrane region" description="Helical" evidence="7">
    <location>
        <begin position="354"/>
        <end position="376"/>
    </location>
</feature>
<accession>A0ABN0W028</accession>
<keyword evidence="3 7" id="KW-0812">Transmembrane</keyword>
<evidence type="ECO:0000313" key="8">
    <source>
        <dbReference type="EMBL" id="GAA0321620.1"/>
    </source>
</evidence>
<dbReference type="RefSeq" id="WP_344168863.1">
    <property type="nucleotide sequence ID" value="NZ_BAAABV010000030.1"/>
</dbReference>
<comment type="caution">
    <text evidence="8">The sequence shown here is derived from an EMBL/GenBank/DDBJ whole genome shotgun (WGS) entry which is preliminary data.</text>
</comment>
<dbReference type="PANTHER" id="PTHR42770">
    <property type="entry name" value="AMINO ACID TRANSPORTER-RELATED"/>
    <property type="match status" value="1"/>
</dbReference>
<feature type="transmembrane region" description="Helical" evidence="7">
    <location>
        <begin position="215"/>
        <end position="232"/>
    </location>
</feature>
<organism evidence="8 9">
    <name type="scientific">Streptomyces polychromogenes</name>
    <dbReference type="NCBI Taxonomy" id="67342"/>
    <lineage>
        <taxon>Bacteria</taxon>
        <taxon>Bacillati</taxon>
        <taxon>Actinomycetota</taxon>
        <taxon>Actinomycetes</taxon>
        <taxon>Kitasatosporales</taxon>
        <taxon>Streptomycetaceae</taxon>
        <taxon>Streptomyces</taxon>
    </lineage>
</organism>
<feature type="transmembrane region" description="Helical" evidence="7">
    <location>
        <begin position="382"/>
        <end position="408"/>
    </location>
</feature>
<sequence length="522" mass="54860">MSRADATPPPAAPSAPGTPPVQRLKANSVGLVGVVFMAVATAAPITAMTGNLPIAVGFGNGTGAPAGYLFATLVLTVFAVGYVAMAKRITAAGAFYGYISHGLGRIAGMASGMLAVLAYIVFEASIVGVFSYFAKTTVHDQLGVDLPWIVYAAAMLAVTAVLAHFDINLTAKALGVMLVAEIAVLFAVATAVLIAGGGPDGIPVEPVNPKNAFTGTSAGLGLFFAFWSWVGFESTAMYGEESRDPKRVIPRATLVSVVGVGLFYIYVSWMTIAGNGLAESVKLSASASPLDLFFAPTHQFIGAWAVDAFQWLLLTGSFACGMAFHQCAARYLYAIGREGFLHPALGRTHPRHGSPYLSSVVQTVIATGLVAGFWLTGQDPYLHLYTLLAILGTMAILIVQTLCSFAVIGYFRKNHPEDRHWFRTFTAPLLGGIGMTAVVVLLVLNMQTAAGAAAGSLFFKLIPWIVGAVFFGGLGLGLWLRYKAPERYEIIGRIVLEDAAERTDEITPATPATPSDPSAATV</sequence>
<dbReference type="PIRSF" id="PIRSF006060">
    <property type="entry name" value="AA_transporter"/>
    <property type="match status" value="1"/>
</dbReference>
<evidence type="ECO:0000256" key="6">
    <source>
        <dbReference type="SAM" id="MobiDB-lite"/>
    </source>
</evidence>
<keyword evidence="5 7" id="KW-0472">Membrane</keyword>
<dbReference type="PANTHER" id="PTHR42770:SF16">
    <property type="entry name" value="AMINO ACID PERMEASE"/>
    <property type="match status" value="1"/>
</dbReference>